<dbReference type="Gene3D" id="3.30.70.1440">
    <property type="entry name" value="Multidrug efflux transporter AcrB pore domain"/>
    <property type="match status" value="1"/>
</dbReference>
<feature type="coiled-coil region" evidence="11">
    <location>
        <begin position="1483"/>
        <end position="1510"/>
    </location>
</feature>
<feature type="transmembrane region" description="Helical" evidence="12">
    <location>
        <begin position="441"/>
        <end position="461"/>
    </location>
</feature>
<feature type="transmembrane region" description="Helical" evidence="12">
    <location>
        <begin position="543"/>
        <end position="563"/>
    </location>
</feature>
<dbReference type="SUPFAM" id="SSF82714">
    <property type="entry name" value="Multidrug efflux transporter AcrB TolC docking domain, DN and DC subdomains"/>
    <property type="match status" value="2"/>
</dbReference>
<evidence type="ECO:0000256" key="2">
    <source>
        <dbReference type="ARBA" id="ARBA00007613"/>
    </source>
</evidence>
<dbReference type="Gene3D" id="1.20.1600.10">
    <property type="entry name" value="Outer membrane efflux proteins (OEP)"/>
    <property type="match status" value="1"/>
</dbReference>
<feature type="transmembrane region" description="Helical" evidence="12">
    <location>
        <begin position="897"/>
        <end position="921"/>
    </location>
</feature>
<proteinExistence type="inferred from homology"/>
<feature type="transmembrane region" description="Helical" evidence="12">
    <location>
        <begin position="973"/>
        <end position="992"/>
    </location>
</feature>
<evidence type="ECO:0000256" key="12">
    <source>
        <dbReference type="SAM" id="Phobius"/>
    </source>
</evidence>
<dbReference type="SUPFAM" id="SSF82693">
    <property type="entry name" value="Multidrug efflux transporter AcrB pore domain, PN1, PN2, PC1 and PC2 subdomains"/>
    <property type="match status" value="4"/>
</dbReference>
<dbReference type="InterPro" id="IPR001036">
    <property type="entry name" value="Acrflvin-R"/>
</dbReference>
<dbReference type="GO" id="GO:0042910">
    <property type="term" value="F:xenobiotic transmembrane transporter activity"/>
    <property type="evidence" value="ECO:0007669"/>
    <property type="project" value="TreeGrafter"/>
</dbReference>
<feature type="transmembrane region" description="Helical" evidence="12">
    <location>
        <begin position="927"/>
        <end position="952"/>
    </location>
</feature>
<feature type="transmembrane region" description="Helical" evidence="12">
    <location>
        <begin position="342"/>
        <end position="361"/>
    </location>
</feature>
<sequence length="1521" mass="167965">MFDIFIKRPILSLVISVFITLLGLLSLFTLPVTQFPDIVPPSVVVTANYTGANAEVSTNAVAIPLEKAINGVAGMTSMSTVSTNNGNTLIQIFFKVGTDPDIAAVNVQNRVTTVLDELPEEVIKAGVTTEKEVNSMLMYLNIFSEDKNADERFIYNFTDINILKELKRIEGVGFAQIMGMRDYAMRIWLKPDRLAAYNISTDEVIQSLRSQNIEAAPGQTGIGSDKVVNMQQYVLRYTGKFTEASEYENIPIRANADGSVLRIKDIATLEFGSLDYEMVSKTDGRPSASIMMKQLPGSNAQDVINNVKKRMAELKESSFPPGMTYTMGYDVSRFLDASISSVITTLIEAFLLVFLVVFIFLQDFRSTLIPALAVPVCLIGALFFMQMLGFSINLLTLFALVLAIGIVVDNAIVVVEAVYAKMEDDETLTPREATFAAMKEVGSAIIAITLVMSAVFIPVAFLSGPVGIFYRQFSLTLASAIVISGINALTLTPALCALMLKSPHGKEKKNNLLNRFFNGFNKWYNNTSGKYAVIVRTIASRRVITTGLLIISFVATWGMSSILPGGFIPTEDQGMIYVNVTTPPGATVDRTEAVMNEIDRLSRELKAVETVSTLSGYSLVNEVSGSSYGMGMINLTSWSDREQNVWQIIEELKTKTKHIKDAEIEFFPPPTVPGFGNSSGFELRVLDRSGKDDLTAFSKVLETFMEDLKNTPEVGNVFTSFETNFPQYMLHIDYDLAAKKGISVENSMNTLQTLMGSFYATNFIRYGQMYKVMVQADAMYRQKPEDVLKLFVKNDKGEMVPFSAFMRMQRVYGPEQITRYNMFASAMLNGDPADGYSSGQVINAIERVAKEKLPAGYTFEWSGMTKEQKASGNQAVYIFGICLLFVYLLLCAQYESFLLPLPVLFSLPAGIFGAFLFLKVFGLENNIYAQVALVMLIGLLGKNAILIIEYAVIKHKQGLSVIEAAIEAAVMRLRPILMTSFAFAAGLVPLAMASGAGALGNRSIGLAALGGMLIGTIFGVLIIPGLYVLFNADGKKDRKKTSRKIVEPVAGIILILVLFSACKVRSDVRESYIPSKIPVADTAAIDSAFIHNLHWNTFFKDENLRQLIDTALVRSPDLGEALERIEFSKTKLRLRKGEQLPQVDAAIEGSLSRFGDYTIDGTGIFDQNLSDNISGKKVIPNPVPDYFIGIRSVWELDIWGKLRNLKNAALHEYLASYEGRKLVQSELVTSIATRYYDLVALDAEQIAIQENIKLQSKSLEIMEVMKKAGTANSLSVSQFQAALLQAKAREKKGLQQIREIENEINYLIGRFNGEITRTPLTTHNTPVFSNIKPEHADQLLASRPDIRQAGLQLIAAGLETDAAKANLYPSLVLAPQLGLNSFRIEKLLSSSSLAYSLIGGLSGPILNRTALNATYDQYKANYGIQFYQYEKTVLKAWQELYSQLEVQDYARERQDMLSKQVDVLNEAAQVSNDLFIAGRATYLDILSAQKSALEASIDKIESRKENILIQLNIYKALGGGW</sequence>
<accession>A0A380CUR4</accession>
<dbReference type="PANTHER" id="PTHR32063:SF9">
    <property type="entry name" value="SIMILAR TO MULTIDRUG RESISTANCE PROTEIN MEXB"/>
    <property type="match status" value="1"/>
</dbReference>
<dbReference type="Proteomes" id="UP000254893">
    <property type="component" value="Unassembled WGS sequence"/>
</dbReference>
<comment type="subcellular location">
    <subcellularLocation>
        <location evidence="1">Cell inner membrane</location>
        <topology evidence="1">Multi-pass membrane protein</topology>
    </subcellularLocation>
    <subcellularLocation>
        <location evidence="10">Cell membrane</location>
        <topology evidence="10">Lipid-anchor</topology>
    </subcellularLocation>
</comment>
<gene>
    <name evidence="13" type="primary">bepE_6</name>
    <name evidence="13" type="ORF">NCTC11388_04627</name>
</gene>
<dbReference type="FunFam" id="1.20.1640.10:FF:000001">
    <property type="entry name" value="Efflux pump membrane transporter"/>
    <property type="match status" value="1"/>
</dbReference>
<feature type="transmembrane region" description="Helical" evidence="12">
    <location>
        <begin position="368"/>
        <end position="388"/>
    </location>
</feature>
<protein>
    <submittedName>
        <fullName evidence="13">Efflux pump membrane transporter BepE</fullName>
    </submittedName>
</protein>
<keyword evidence="8 12" id="KW-1133">Transmembrane helix</keyword>
<evidence type="ECO:0000256" key="9">
    <source>
        <dbReference type="ARBA" id="ARBA00023136"/>
    </source>
</evidence>
<keyword evidence="9 10" id="KW-0472">Membrane</keyword>
<name>A0A380CUR4_SPHSI</name>
<dbReference type="Gene3D" id="3.30.2090.10">
    <property type="entry name" value="Multidrug efflux transporter AcrB TolC docking domain, DN and DC subdomains"/>
    <property type="match status" value="2"/>
</dbReference>
<dbReference type="EMBL" id="UGYW01000002">
    <property type="protein sequence ID" value="SUJ29393.1"/>
    <property type="molecule type" value="Genomic_DNA"/>
</dbReference>
<dbReference type="SUPFAM" id="SSF82866">
    <property type="entry name" value="Multidrug efflux transporter AcrB transmembrane domain"/>
    <property type="match status" value="2"/>
</dbReference>
<dbReference type="PRINTS" id="PR00702">
    <property type="entry name" value="ACRIFLAVINRP"/>
</dbReference>
<dbReference type="GO" id="GO:0015562">
    <property type="term" value="F:efflux transmembrane transporter activity"/>
    <property type="evidence" value="ECO:0007669"/>
    <property type="project" value="InterPro"/>
</dbReference>
<evidence type="ECO:0000256" key="6">
    <source>
        <dbReference type="ARBA" id="ARBA00022519"/>
    </source>
</evidence>
<feature type="transmembrane region" description="Helical" evidence="12">
    <location>
        <begin position="473"/>
        <end position="500"/>
    </location>
</feature>
<evidence type="ECO:0000256" key="7">
    <source>
        <dbReference type="ARBA" id="ARBA00022692"/>
    </source>
</evidence>
<evidence type="ECO:0000256" key="4">
    <source>
        <dbReference type="ARBA" id="ARBA00022448"/>
    </source>
</evidence>
<dbReference type="InterPro" id="IPR010131">
    <property type="entry name" value="MdtP/NodT-like"/>
</dbReference>
<evidence type="ECO:0000256" key="8">
    <source>
        <dbReference type="ARBA" id="ARBA00022989"/>
    </source>
</evidence>
<feature type="transmembrane region" description="Helical" evidence="12">
    <location>
        <begin position="394"/>
        <end position="420"/>
    </location>
</feature>
<reference evidence="13 14" key="1">
    <citation type="submission" date="2018-06" db="EMBL/GenBank/DDBJ databases">
        <authorList>
            <consortium name="Pathogen Informatics"/>
            <person name="Doyle S."/>
        </authorList>
    </citation>
    <scope>NUCLEOTIDE SEQUENCE [LARGE SCALE GENOMIC DNA]</scope>
    <source>
        <strain evidence="13 14">NCTC11388</strain>
    </source>
</reference>
<dbReference type="Pfam" id="PF00873">
    <property type="entry name" value="ACR_tran"/>
    <property type="match status" value="1"/>
</dbReference>
<dbReference type="PANTHER" id="PTHR32063">
    <property type="match status" value="1"/>
</dbReference>
<comment type="similarity">
    <text evidence="2 10">Belongs to the outer membrane factor (OMF) (TC 1.B.17) family.</text>
</comment>
<dbReference type="GO" id="GO:0005886">
    <property type="term" value="C:plasma membrane"/>
    <property type="evidence" value="ECO:0007669"/>
    <property type="project" value="UniProtKB-SubCell"/>
</dbReference>
<keyword evidence="5" id="KW-1003">Cell membrane</keyword>
<evidence type="ECO:0000313" key="13">
    <source>
        <dbReference type="EMBL" id="SUJ29393.1"/>
    </source>
</evidence>
<dbReference type="GO" id="GO:0009636">
    <property type="term" value="P:response to toxic substance"/>
    <property type="evidence" value="ECO:0007669"/>
    <property type="project" value="UniProtKB-ARBA"/>
</dbReference>
<keyword evidence="10" id="KW-0564">Palmitate</keyword>
<dbReference type="Gene3D" id="3.30.70.1320">
    <property type="entry name" value="Multidrug efflux transporter AcrB pore domain like"/>
    <property type="match status" value="1"/>
</dbReference>
<dbReference type="InterPro" id="IPR003423">
    <property type="entry name" value="OMP_efflux"/>
</dbReference>
<keyword evidence="4" id="KW-0813">Transport</keyword>
<comment type="similarity">
    <text evidence="3">Belongs to the resistance-nodulation-cell division (RND) (TC 2.A.6) family.</text>
</comment>
<dbReference type="Pfam" id="PF02321">
    <property type="entry name" value="OEP"/>
    <property type="match status" value="2"/>
</dbReference>
<dbReference type="NCBIfam" id="TIGR00915">
    <property type="entry name" value="2A0602"/>
    <property type="match status" value="1"/>
</dbReference>
<feature type="transmembrane region" description="Helical" evidence="12">
    <location>
        <begin position="1042"/>
        <end position="1061"/>
    </location>
</feature>
<evidence type="ECO:0000256" key="11">
    <source>
        <dbReference type="SAM" id="Coils"/>
    </source>
</evidence>
<evidence type="ECO:0000256" key="3">
    <source>
        <dbReference type="ARBA" id="ARBA00010942"/>
    </source>
</evidence>
<keyword evidence="7 10" id="KW-0812">Transmembrane</keyword>
<dbReference type="SUPFAM" id="SSF56954">
    <property type="entry name" value="Outer membrane efflux proteins (OEP)"/>
    <property type="match status" value="1"/>
</dbReference>
<dbReference type="Gene3D" id="2.20.200.10">
    <property type="entry name" value="Outer membrane efflux proteins (OEP)"/>
    <property type="match status" value="1"/>
</dbReference>
<dbReference type="InterPro" id="IPR004764">
    <property type="entry name" value="MdtF-like"/>
</dbReference>
<keyword evidence="10" id="KW-0449">Lipoprotein</keyword>
<feature type="transmembrane region" description="Helical" evidence="12">
    <location>
        <begin position="874"/>
        <end position="890"/>
    </location>
</feature>
<dbReference type="Gene3D" id="3.30.70.1430">
    <property type="entry name" value="Multidrug efflux transporter AcrB pore domain"/>
    <property type="match status" value="2"/>
</dbReference>
<organism evidence="13 14">
    <name type="scientific">Sphingobacterium spiritivorum</name>
    <name type="common">Flavobacterium spiritivorum</name>
    <dbReference type="NCBI Taxonomy" id="258"/>
    <lineage>
        <taxon>Bacteria</taxon>
        <taxon>Pseudomonadati</taxon>
        <taxon>Bacteroidota</taxon>
        <taxon>Sphingobacteriia</taxon>
        <taxon>Sphingobacteriales</taxon>
        <taxon>Sphingobacteriaceae</taxon>
        <taxon>Sphingobacterium</taxon>
    </lineage>
</organism>
<evidence type="ECO:0000313" key="14">
    <source>
        <dbReference type="Proteomes" id="UP000254893"/>
    </source>
</evidence>
<dbReference type="RefSeq" id="WP_115171778.1">
    <property type="nucleotide sequence ID" value="NZ_UGYW01000002.1"/>
</dbReference>
<dbReference type="InterPro" id="IPR027463">
    <property type="entry name" value="AcrB_DN_DC_subdom"/>
</dbReference>
<keyword evidence="11" id="KW-0175">Coiled coil</keyword>
<dbReference type="NCBIfam" id="TIGR01845">
    <property type="entry name" value="outer_NodT"/>
    <property type="match status" value="1"/>
</dbReference>
<dbReference type="Gene3D" id="1.20.1640.10">
    <property type="entry name" value="Multidrug efflux transporter AcrB transmembrane domain"/>
    <property type="match status" value="2"/>
</dbReference>
<evidence type="ECO:0000256" key="5">
    <source>
        <dbReference type="ARBA" id="ARBA00022475"/>
    </source>
</evidence>
<evidence type="ECO:0000256" key="10">
    <source>
        <dbReference type="RuleBase" id="RU362097"/>
    </source>
</evidence>
<feature type="transmembrane region" description="Helical" evidence="12">
    <location>
        <begin position="1004"/>
        <end position="1030"/>
    </location>
</feature>
<evidence type="ECO:0000256" key="1">
    <source>
        <dbReference type="ARBA" id="ARBA00004429"/>
    </source>
</evidence>
<keyword evidence="10" id="KW-1134">Transmembrane beta strand</keyword>
<keyword evidence="6" id="KW-0997">Cell inner membrane</keyword>